<protein>
    <recommendedName>
        <fullName evidence="4">BZIP domain-containing protein</fullName>
    </recommendedName>
</protein>
<feature type="compositionally biased region" description="Basic residues" evidence="1">
    <location>
        <begin position="196"/>
        <end position="209"/>
    </location>
</feature>
<accession>A0AAV9QJT9</accession>
<feature type="compositionally biased region" description="Basic and acidic residues" evidence="1">
    <location>
        <begin position="210"/>
        <end position="221"/>
    </location>
</feature>
<dbReference type="EMBL" id="JAXLQG010000001">
    <property type="protein sequence ID" value="KAK5545164.1"/>
    <property type="molecule type" value="Genomic_DNA"/>
</dbReference>
<keyword evidence="3" id="KW-1185">Reference proteome</keyword>
<name>A0AAV9QJT9_9PEZI</name>
<evidence type="ECO:0000313" key="2">
    <source>
        <dbReference type="EMBL" id="KAK5545164.1"/>
    </source>
</evidence>
<proteinExistence type="predicted"/>
<evidence type="ECO:0000256" key="1">
    <source>
        <dbReference type="SAM" id="MobiDB-lite"/>
    </source>
</evidence>
<evidence type="ECO:0000313" key="3">
    <source>
        <dbReference type="Proteomes" id="UP001345827"/>
    </source>
</evidence>
<dbReference type="Proteomes" id="UP001345827">
    <property type="component" value="Unassembled WGS sequence"/>
</dbReference>
<reference evidence="2 3" key="1">
    <citation type="submission" date="2023-06" db="EMBL/GenBank/DDBJ databases">
        <title>Black Yeasts Isolated from many extreme environments.</title>
        <authorList>
            <person name="Coleine C."/>
            <person name="Stajich J.E."/>
            <person name="Selbmann L."/>
        </authorList>
    </citation>
    <scope>NUCLEOTIDE SEQUENCE [LARGE SCALE GENOMIC DNA]</scope>
    <source>
        <strain evidence="2 3">CCFEE 5887</strain>
    </source>
</reference>
<feature type="compositionally biased region" description="Basic residues" evidence="1">
    <location>
        <begin position="252"/>
        <end position="261"/>
    </location>
</feature>
<gene>
    <name evidence="2" type="ORF">LTR25_000171</name>
</gene>
<feature type="compositionally biased region" description="Acidic residues" evidence="1">
    <location>
        <begin position="169"/>
        <end position="181"/>
    </location>
</feature>
<feature type="compositionally biased region" description="Basic and acidic residues" evidence="1">
    <location>
        <begin position="231"/>
        <end position="247"/>
    </location>
</feature>
<feature type="compositionally biased region" description="Basic and acidic residues" evidence="1">
    <location>
        <begin position="299"/>
        <end position="322"/>
    </location>
</feature>
<organism evidence="2 3">
    <name type="scientific">Vermiconidia calcicola</name>
    <dbReference type="NCBI Taxonomy" id="1690605"/>
    <lineage>
        <taxon>Eukaryota</taxon>
        <taxon>Fungi</taxon>
        <taxon>Dikarya</taxon>
        <taxon>Ascomycota</taxon>
        <taxon>Pezizomycotina</taxon>
        <taxon>Dothideomycetes</taxon>
        <taxon>Dothideomycetidae</taxon>
        <taxon>Mycosphaerellales</taxon>
        <taxon>Extremaceae</taxon>
        <taxon>Vermiconidia</taxon>
    </lineage>
</organism>
<feature type="region of interest" description="Disordered" evidence="1">
    <location>
        <begin position="142"/>
        <end position="331"/>
    </location>
</feature>
<comment type="caution">
    <text evidence="2">The sequence shown here is derived from an EMBL/GenBank/DDBJ whole genome shotgun (WGS) entry which is preliminary data.</text>
</comment>
<dbReference type="AlphaFoldDB" id="A0AAV9QJT9"/>
<evidence type="ECO:0008006" key="4">
    <source>
        <dbReference type="Google" id="ProtNLM"/>
    </source>
</evidence>
<sequence>METTSEVSRYKHMNMTGHDVLSPSERSYEKKLAAVPEWYFVARSARPQLSQHADTLLYGPSNGERGFRKQIPDVDAQRWVEVERQISDQMPTEFDALVTLQKHVNAFTACDPNVIAGLFAGRETEEERLAVVLGSHVKFPDTKFPRSLGMEPSVGESTSLLTRGQVETADGEDNGAYDSDESVLFYGPEEAEADQKRRRTEKNRRHNRRYRENLRKRKEDLAAEATTQAKKQLDGRHTRQPKEDPAPEAKTQAKKRLRSRSARQPNELPGQTDRARSKRSQAPEPEPTGQANRSASQRGEFRRSSRDAKETPRNRGYMERDTTGLWRRIPT</sequence>